<protein>
    <submittedName>
        <fullName evidence="7">Histone acetyltransferase protein</fullName>
    </submittedName>
</protein>
<dbReference type="GO" id="GO:0005634">
    <property type="term" value="C:nucleus"/>
    <property type="evidence" value="ECO:0007669"/>
    <property type="project" value="UniProtKB-SubCell"/>
</dbReference>
<evidence type="ECO:0000256" key="2">
    <source>
        <dbReference type="ARBA" id="ARBA00005330"/>
    </source>
</evidence>
<evidence type="ECO:0000256" key="4">
    <source>
        <dbReference type="ARBA" id="ARBA00023163"/>
    </source>
</evidence>
<dbReference type="GO" id="GO:0003713">
    <property type="term" value="F:transcription coactivator activity"/>
    <property type="evidence" value="ECO:0007669"/>
    <property type="project" value="TreeGrafter"/>
</dbReference>
<feature type="compositionally biased region" description="Basic residues" evidence="6">
    <location>
        <begin position="582"/>
        <end position="594"/>
    </location>
</feature>
<dbReference type="InterPro" id="IPR019340">
    <property type="entry name" value="Histone_AcTrfase_su3"/>
</dbReference>
<feature type="region of interest" description="Disordered" evidence="6">
    <location>
        <begin position="1"/>
        <end position="52"/>
    </location>
</feature>
<evidence type="ECO:0000256" key="6">
    <source>
        <dbReference type="SAM" id="MobiDB-lite"/>
    </source>
</evidence>
<dbReference type="OrthoDB" id="1232at2759"/>
<dbReference type="Proteomes" id="UP000249757">
    <property type="component" value="Unassembled WGS sequence"/>
</dbReference>
<feature type="region of interest" description="Disordered" evidence="6">
    <location>
        <begin position="427"/>
        <end position="461"/>
    </location>
</feature>
<accession>A0A922N8Y7</accession>
<keyword evidence="3" id="KW-0805">Transcription regulation</keyword>
<comment type="subcellular location">
    <subcellularLocation>
        <location evidence="1">Nucleus</location>
    </subcellularLocation>
</comment>
<dbReference type="Pfam" id="PF10198">
    <property type="entry name" value="Ada3"/>
    <property type="match status" value="1"/>
</dbReference>
<feature type="region of interest" description="Disordered" evidence="6">
    <location>
        <begin position="213"/>
        <end position="257"/>
    </location>
</feature>
<feature type="compositionally biased region" description="Low complexity" evidence="6">
    <location>
        <begin position="218"/>
        <end position="232"/>
    </location>
</feature>
<keyword evidence="8" id="KW-1185">Reference proteome</keyword>
<feature type="compositionally biased region" description="Polar residues" evidence="6">
    <location>
        <begin position="432"/>
        <end position="443"/>
    </location>
</feature>
<evidence type="ECO:0000256" key="1">
    <source>
        <dbReference type="ARBA" id="ARBA00004123"/>
    </source>
</evidence>
<dbReference type="AlphaFoldDB" id="A0A922N8Y7"/>
<feature type="compositionally biased region" description="Basic and acidic residues" evidence="6">
    <location>
        <begin position="124"/>
        <end position="138"/>
    </location>
</feature>
<dbReference type="EMBL" id="NRDI02000015">
    <property type="protein sequence ID" value="KAI1511027.1"/>
    <property type="molecule type" value="Genomic_DNA"/>
</dbReference>
<evidence type="ECO:0000313" key="8">
    <source>
        <dbReference type="Proteomes" id="UP000249757"/>
    </source>
</evidence>
<evidence type="ECO:0000256" key="3">
    <source>
        <dbReference type="ARBA" id="ARBA00023015"/>
    </source>
</evidence>
<dbReference type="OMA" id="DLSHMMA"/>
<feature type="region of interest" description="Disordered" evidence="6">
    <location>
        <begin position="582"/>
        <end position="617"/>
    </location>
</feature>
<dbReference type="PANTHER" id="PTHR13556">
    <property type="entry name" value="TRANSCRIPTIONAL ADAPTER 3-RELATED"/>
    <property type="match status" value="1"/>
</dbReference>
<proteinExistence type="inferred from homology"/>
<comment type="similarity">
    <text evidence="2">Belongs to the NGG1 family.</text>
</comment>
<organism evidence="7 8">
    <name type="scientific">Pyrenophora tritici-repentis</name>
    <dbReference type="NCBI Taxonomy" id="45151"/>
    <lineage>
        <taxon>Eukaryota</taxon>
        <taxon>Fungi</taxon>
        <taxon>Dikarya</taxon>
        <taxon>Ascomycota</taxon>
        <taxon>Pezizomycotina</taxon>
        <taxon>Dothideomycetes</taxon>
        <taxon>Pleosporomycetidae</taxon>
        <taxon>Pleosporales</taxon>
        <taxon>Pleosporineae</taxon>
        <taxon>Pleosporaceae</taxon>
        <taxon>Pyrenophora</taxon>
    </lineage>
</organism>
<evidence type="ECO:0000256" key="5">
    <source>
        <dbReference type="ARBA" id="ARBA00023242"/>
    </source>
</evidence>
<evidence type="ECO:0000313" key="7">
    <source>
        <dbReference type="EMBL" id="KAI1511027.1"/>
    </source>
</evidence>
<dbReference type="GO" id="GO:0000124">
    <property type="term" value="C:SAGA complex"/>
    <property type="evidence" value="ECO:0007669"/>
    <property type="project" value="TreeGrafter"/>
</dbReference>
<dbReference type="PANTHER" id="PTHR13556:SF2">
    <property type="entry name" value="TRANSCRIPTIONAL ADAPTER 3"/>
    <property type="match status" value="1"/>
</dbReference>
<dbReference type="GO" id="GO:0006357">
    <property type="term" value="P:regulation of transcription by RNA polymerase II"/>
    <property type="evidence" value="ECO:0007669"/>
    <property type="project" value="TreeGrafter"/>
</dbReference>
<reference evidence="8" key="1">
    <citation type="journal article" date="2022" name="Microb. Genom.">
        <title>A global pangenome for the wheat fungal pathogen Pyrenophora tritici-repentis and prediction of effector protein structural homology.</title>
        <authorList>
            <person name="Moolhuijzen P.M."/>
            <person name="See P.T."/>
            <person name="Shi G."/>
            <person name="Powell H.R."/>
            <person name="Cockram J."/>
            <person name="Jorgensen L.N."/>
            <person name="Benslimane H."/>
            <person name="Strelkov S.E."/>
            <person name="Turner J."/>
            <person name="Liu Z."/>
            <person name="Moffat C.S."/>
        </authorList>
    </citation>
    <scope>NUCLEOTIDE SEQUENCE [LARGE SCALE GENOMIC DNA]</scope>
</reference>
<feature type="compositionally biased region" description="Low complexity" evidence="6">
    <location>
        <begin position="37"/>
        <end position="51"/>
    </location>
</feature>
<gene>
    <name evidence="7" type="ORF">Ptr86124_010148</name>
</gene>
<feature type="compositionally biased region" description="Polar residues" evidence="6">
    <location>
        <begin position="18"/>
        <end position="30"/>
    </location>
</feature>
<comment type="caution">
    <text evidence="7">The sequence shown here is derived from an EMBL/GenBank/DDBJ whole genome shotgun (WGS) entry which is preliminary data.</text>
</comment>
<feature type="region of interest" description="Disordered" evidence="6">
    <location>
        <begin position="116"/>
        <end position="183"/>
    </location>
</feature>
<sequence length="673" mass="73562">MAPTGLSSKGKATKPGSKPSQTPRSRNTTPLPHVRASVEASSTSSSSSASAYFGNRLSSYLKKSETTVEEVLESGGNGSQIPSGKQLLVMRDHVEKTVMKNAEARCTQSEGALRELMSLKKNRAPRERDRDKAGEDRDRKHKLKKVNTKQDDDSKHPPVIGAHGVARQDGGDAKEPTATTLTTASTTLVTMPRRRRSLIVKLKVRGFDTFLTQPADNSSAISSPISQAPPSATGTGPADAPSPSGSDVSHQPAPAPAVPQFQTFGPDPAKFDDPTIYHIREVTPGMSIEERKEIYCVAEFPQEDLRDKIAGSPPDKDFSNAKPPSQVNATVFANYVEPYIRPLTEEDVAFLKERGDRVGPFVLPRRGQRHYKEIWAEEDGAMHIDSNDQHPPPNVPRGAAEDITDDNLETDQVSAGPLLSRLLSTLRPEGRGNQNSHNEQNGVNGDAMDIDEGAGTQADATNTNSLPAAAQLPDLVQPGWKASSQNARTDYAGMEDRVLMELKHYGLISDADAESQSFDAHFDDEVAARLRFLQEELRKQSIINGARKQRLLELTEERIAQQEYNTIADDLDNQLNAAYLKRNRNIGKGKKQNKRPGGAGGGSHPVANAGISRPGVGEPIRTLMERRQQWINTIGPVVNFGKTGLPTETIFGEEKMKELENREVEIWNTEAEE</sequence>
<feature type="region of interest" description="Disordered" evidence="6">
    <location>
        <begin position="65"/>
        <end position="86"/>
    </location>
</feature>
<keyword evidence="4" id="KW-0804">Transcription</keyword>
<keyword evidence="5" id="KW-0539">Nucleus</keyword>
<name>A0A922N8Y7_9PLEO</name>